<feature type="non-terminal residue" evidence="15">
    <location>
        <position position="1"/>
    </location>
</feature>
<keyword evidence="6" id="KW-0812">Transmembrane</keyword>
<feature type="compositionally biased region" description="Polar residues" evidence="14">
    <location>
        <begin position="128"/>
        <end position="138"/>
    </location>
</feature>
<feature type="non-terminal residue" evidence="15">
    <location>
        <position position="267"/>
    </location>
</feature>
<evidence type="ECO:0000313" key="16">
    <source>
        <dbReference type="Proteomes" id="UP001141552"/>
    </source>
</evidence>
<evidence type="ECO:0000256" key="1">
    <source>
        <dbReference type="ARBA" id="ARBA00004162"/>
    </source>
</evidence>
<keyword evidence="3" id="KW-1003">Cell membrane</keyword>
<reference evidence="15" key="1">
    <citation type="submission" date="2022-02" db="EMBL/GenBank/DDBJ databases">
        <authorList>
            <person name="Henning P.M."/>
            <person name="McCubbin A.G."/>
            <person name="Shore J.S."/>
        </authorList>
    </citation>
    <scope>NUCLEOTIDE SEQUENCE</scope>
    <source>
        <strain evidence="15">F60SS</strain>
        <tissue evidence="15">Leaves</tissue>
    </source>
</reference>
<evidence type="ECO:0000256" key="9">
    <source>
        <dbReference type="ARBA" id="ARBA00022840"/>
    </source>
</evidence>
<evidence type="ECO:0000256" key="4">
    <source>
        <dbReference type="ARBA" id="ARBA00022527"/>
    </source>
</evidence>
<dbReference type="GO" id="GO:0005524">
    <property type="term" value="F:ATP binding"/>
    <property type="evidence" value="ECO:0007669"/>
    <property type="project" value="UniProtKB-KW"/>
</dbReference>
<evidence type="ECO:0000256" key="13">
    <source>
        <dbReference type="ARBA" id="ARBA00048679"/>
    </source>
</evidence>
<evidence type="ECO:0000256" key="2">
    <source>
        <dbReference type="ARBA" id="ARBA00012513"/>
    </source>
</evidence>
<reference evidence="15" key="2">
    <citation type="journal article" date="2023" name="Plants (Basel)">
        <title>Annotation of the Turnera subulata (Passifloraceae) Draft Genome Reveals the S-Locus Evolved after the Divergence of Turneroideae from Passifloroideae in a Stepwise Manner.</title>
        <authorList>
            <person name="Henning P.M."/>
            <person name="Roalson E.H."/>
            <person name="Mir W."/>
            <person name="McCubbin A.G."/>
            <person name="Shore J.S."/>
        </authorList>
    </citation>
    <scope>NUCLEOTIDE SEQUENCE</scope>
    <source>
        <strain evidence="15">F60SS</strain>
    </source>
</reference>
<dbReference type="PANTHER" id="PTHR47982">
    <property type="entry name" value="PROLINE-RICH RECEPTOR-LIKE PROTEIN KINASE PERK4"/>
    <property type="match status" value="1"/>
</dbReference>
<evidence type="ECO:0000256" key="7">
    <source>
        <dbReference type="ARBA" id="ARBA00022741"/>
    </source>
</evidence>
<evidence type="ECO:0000256" key="8">
    <source>
        <dbReference type="ARBA" id="ARBA00022777"/>
    </source>
</evidence>
<keyword evidence="5" id="KW-0808">Transferase</keyword>
<evidence type="ECO:0000256" key="12">
    <source>
        <dbReference type="ARBA" id="ARBA00047899"/>
    </source>
</evidence>
<comment type="catalytic activity">
    <reaction evidence="13">
        <text>L-seryl-[protein] + ATP = O-phospho-L-seryl-[protein] + ADP + H(+)</text>
        <dbReference type="Rhea" id="RHEA:17989"/>
        <dbReference type="Rhea" id="RHEA-COMP:9863"/>
        <dbReference type="Rhea" id="RHEA-COMP:11604"/>
        <dbReference type="ChEBI" id="CHEBI:15378"/>
        <dbReference type="ChEBI" id="CHEBI:29999"/>
        <dbReference type="ChEBI" id="CHEBI:30616"/>
        <dbReference type="ChEBI" id="CHEBI:83421"/>
        <dbReference type="ChEBI" id="CHEBI:456216"/>
        <dbReference type="EC" id="2.7.11.1"/>
    </reaction>
</comment>
<dbReference type="InterPro" id="IPR047117">
    <property type="entry name" value="PERK1-13-like"/>
</dbReference>
<dbReference type="OrthoDB" id="1917297at2759"/>
<keyword evidence="8" id="KW-0418">Kinase</keyword>
<dbReference type="EC" id="2.7.11.1" evidence="2"/>
<evidence type="ECO:0000313" key="15">
    <source>
        <dbReference type="EMBL" id="KAJ4822183.1"/>
    </source>
</evidence>
<sequence>EKLEFSGQGQEVRPRELGEEIKRKREQYQNIIQPFYRQCKKNEVKLEVKLAFGFCPEKITVEQAQNTNPRWIVLDSHLRKYRLFIYGHVGCNIAVMKGKVATWTPSKTAPSENPPGKCKRIDNDGLMMSQSNKNNQNDLVDLQAGGSSTQPQPAQSPSWYPLSWRSGFPRAFTQDELEAITNGFSDESIIHSTTCINTYEGLLQETPVVVQSFTENDERFWTMLKILSRIRHRNIMNLVGYCCTGTSMFLLSDYPCMGTLEMSLQCK</sequence>
<evidence type="ECO:0000256" key="10">
    <source>
        <dbReference type="ARBA" id="ARBA00022989"/>
    </source>
</evidence>
<dbReference type="EMBL" id="JAKUCV010007742">
    <property type="protein sequence ID" value="KAJ4822183.1"/>
    <property type="molecule type" value="Genomic_DNA"/>
</dbReference>
<proteinExistence type="predicted"/>
<feature type="compositionally biased region" description="Low complexity" evidence="14">
    <location>
        <begin position="147"/>
        <end position="156"/>
    </location>
</feature>
<evidence type="ECO:0000256" key="14">
    <source>
        <dbReference type="SAM" id="MobiDB-lite"/>
    </source>
</evidence>
<keyword evidence="9" id="KW-0067">ATP-binding</keyword>
<comment type="caution">
    <text evidence="15">The sequence shown here is derived from an EMBL/GenBank/DDBJ whole genome shotgun (WGS) entry which is preliminary data.</text>
</comment>
<evidence type="ECO:0000256" key="6">
    <source>
        <dbReference type="ARBA" id="ARBA00022692"/>
    </source>
</evidence>
<accession>A0A9Q0EYV9</accession>
<comment type="subcellular location">
    <subcellularLocation>
        <location evidence="1">Cell membrane</location>
        <topology evidence="1">Single-pass membrane protein</topology>
    </subcellularLocation>
</comment>
<keyword evidence="10" id="KW-1133">Transmembrane helix</keyword>
<keyword evidence="11" id="KW-0472">Membrane</keyword>
<dbReference type="GO" id="GO:0004674">
    <property type="term" value="F:protein serine/threonine kinase activity"/>
    <property type="evidence" value="ECO:0007669"/>
    <property type="project" value="UniProtKB-KW"/>
</dbReference>
<keyword evidence="4" id="KW-0723">Serine/threonine-protein kinase</keyword>
<dbReference type="Gene3D" id="3.30.200.20">
    <property type="entry name" value="Phosphorylase Kinase, domain 1"/>
    <property type="match status" value="1"/>
</dbReference>
<name>A0A9Q0EYV9_9ROSI</name>
<dbReference type="GO" id="GO:0005886">
    <property type="term" value="C:plasma membrane"/>
    <property type="evidence" value="ECO:0007669"/>
    <property type="project" value="UniProtKB-SubCell"/>
</dbReference>
<dbReference type="PANTHER" id="PTHR47982:SF49">
    <property type="entry name" value="INACTIVE PROTEIN KINASE SELMODRAFT_444075-LIKE"/>
    <property type="match status" value="1"/>
</dbReference>
<evidence type="ECO:0000256" key="3">
    <source>
        <dbReference type="ARBA" id="ARBA00022475"/>
    </source>
</evidence>
<evidence type="ECO:0000256" key="5">
    <source>
        <dbReference type="ARBA" id="ARBA00022679"/>
    </source>
</evidence>
<dbReference type="AlphaFoldDB" id="A0A9Q0EYV9"/>
<keyword evidence="7" id="KW-0547">Nucleotide-binding</keyword>
<evidence type="ECO:0000256" key="11">
    <source>
        <dbReference type="ARBA" id="ARBA00023136"/>
    </source>
</evidence>
<keyword evidence="16" id="KW-1185">Reference proteome</keyword>
<protein>
    <recommendedName>
        <fullName evidence="2">non-specific serine/threonine protein kinase</fullName>
        <ecNumber evidence="2">2.7.11.1</ecNumber>
    </recommendedName>
</protein>
<gene>
    <name evidence="15" type="ORF">Tsubulata_022721</name>
</gene>
<dbReference type="SUPFAM" id="SSF56112">
    <property type="entry name" value="Protein kinase-like (PK-like)"/>
    <property type="match status" value="1"/>
</dbReference>
<comment type="catalytic activity">
    <reaction evidence="12">
        <text>L-threonyl-[protein] + ATP = O-phospho-L-threonyl-[protein] + ADP + H(+)</text>
        <dbReference type="Rhea" id="RHEA:46608"/>
        <dbReference type="Rhea" id="RHEA-COMP:11060"/>
        <dbReference type="Rhea" id="RHEA-COMP:11605"/>
        <dbReference type="ChEBI" id="CHEBI:15378"/>
        <dbReference type="ChEBI" id="CHEBI:30013"/>
        <dbReference type="ChEBI" id="CHEBI:30616"/>
        <dbReference type="ChEBI" id="CHEBI:61977"/>
        <dbReference type="ChEBI" id="CHEBI:456216"/>
        <dbReference type="EC" id="2.7.11.1"/>
    </reaction>
</comment>
<feature type="region of interest" description="Disordered" evidence="14">
    <location>
        <begin position="105"/>
        <end position="156"/>
    </location>
</feature>
<dbReference type="InterPro" id="IPR011009">
    <property type="entry name" value="Kinase-like_dom_sf"/>
</dbReference>
<organism evidence="15 16">
    <name type="scientific">Turnera subulata</name>
    <dbReference type="NCBI Taxonomy" id="218843"/>
    <lineage>
        <taxon>Eukaryota</taxon>
        <taxon>Viridiplantae</taxon>
        <taxon>Streptophyta</taxon>
        <taxon>Embryophyta</taxon>
        <taxon>Tracheophyta</taxon>
        <taxon>Spermatophyta</taxon>
        <taxon>Magnoliopsida</taxon>
        <taxon>eudicotyledons</taxon>
        <taxon>Gunneridae</taxon>
        <taxon>Pentapetalae</taxon>
        <taxon>rosids</taxon>
        <taxon>fabids</taxon>
        <taxon>Malpighiales</taxon>
        <taxon>Passifloraceae</taxon>
        <taxon>Turnera</taxon>
    </lineage>
</organism>
<dbReference type="Proteomes" id="UP001141552">
    <property type="component" value="Unassembled WGS sequence"/>
</dbReference>